<protein>
    <recommendedName>
        <fullName evidence="1">UPF0246 protein H9753_04555</fullName>
    </recommendedName>
</protein>
<organism evidence="2 3">
    <name type="scientific">Candidatus Blautia merdavium</name>
    <dbReference type="NCBI Taxonomy" id="2838494"/>
    <lineage>
        <taxon>Bacteria</taxon>
        <taxon>Bacillati</taxon>
        <taxon>Bacillota</taxon>
        <taxon>Clostridia</taxon>
        <taxon>Lachnospirales</taxon>
        <taxon>Lachnospiraceae</taxon>
        <taxon>Blautia</taxon>
    </lineage>
</organism>
<dbReference type="EMBL" id="DWVZ01000055">
    <property type="protein sequence ID" value="HJC62874.1"/>
    <property type="molecule type" value="Genomic_DNA"/>
</dbReference>
<evidence type="ECO:0000313" key="3">
    <source>
        <dbReference type="Proteomes" id="UP000823886"/>
    </source>
</evidence>
<comment type="caution">
    <text evidence="2">The sequence shown here is derived from an EMBL/GenBank/DDBJ whole genome shotgun (WGS) entry which is preliminary data.</text>
</comment>
<evidence type="ECO:0000256" key="1">
    <source>
        <dbReference type="HAMAP-Rule" id="MF_00652"/>
    </source>
</evidence>
<dbReference type="AlphaFoldDB" id="A0A9D2TAL5"/>
<reference evidence="2" key="2">
    <citation type="submission" date="2021-04" db="EMBL/GenBank/DDBJ databases">
        <authorList>
            <person name="Gilroy R."/>
        </authorList>
    </citation>
    <scope>NUCLEOTIDE SEQUENCE</scope>
    <source>
        <strain evidence="2">ChiBcec2-3848</strain>
    </source>
</reference>
<evidence type="ECO:0000313" key="2">
    <source>
        <dbReference type="EMBL" id="HJC62874.1"/>
    </source>
</evidence>
<comment type="similarity">
    <text evidence="1">Belongs to the UPF0246 family.</text>
</comment>
<name>A0A9D2TAL5_9FIRM</name>
<dbReference type="NCBIfam" id="NF002543">
    <property type="entry name" value="PRK02101.1-4"/>
    <property type="match status" value="1"/>
</dbReference>
<dbReference type="PANTHER" id="PTHR30283:SF4">
    <property type="entry name" value="PEROXIDE STRESS RESISTANCE PROTEIN YAAA"/>
    <property type="match status" value="1"/>
</dbReference>
<proteinExistence type="inferred from homology"/>
<dbReference type="PANTHER" id="PTHR30283">
    <property type="entry name" value="PEROXIDE STRESS RESPONSE PROTEIN YAAA"/>
    <property type="match status" value="1"/>
</dbReference>
<accession>A0A9D2TAL5</accession>
<dbReference type="HAMAP" id="MF_00652">
    <property type="entry name" value="UPF0246"/>
    <property type="match status" value="1"/>
</dbReference>
<dbReference type="Pfam" id="PF03883">
    <property type="entry name" value="H2O2_YaaD"/>
    <property type="match status" value="1"/>
</dbReference>
<gene>
    <name evidence="2" type="primary">yaaA</name>
    <name evidence="2" type="ORF">H9753_04555</name>
</gene>
<sequence length="252" mass="29495">MKIILSPAKKMKIRQDEPFLADRPEFLDEAKYLRGLLKEKTPEELKALWQCNDKIAQENLQRLRELDLEHNRTLALLAYEGIQYQYMVPQVFTETQWQYARKHVRILSGLYGVLNPTDGVIPYRLEMQAKLENREGKDLYAFWGNQLYESLAKGEDLILNLASKEYSRAVEKYQDGRVKILTCIFGELVQGKVKVKATQAKMARGEMVRWLAEKQIEEPGEIRGFSHLGYQFSEKRSTETEYVFIKQKIQPI</sequence>
<dbReference type="GO" id="GO:0033194">
    <property type="term" value="P:response to hydroperoxide"/>
    <property type="evidence" value="ECO:0007669"/>
    <property type="project" value="TreeGrafter"/>
</dbReference>
<reference evidence="2" key="1">
    <citation type="journal article" date="2021" name="PeerJ">
        <title>Extensive microbial diversity within the chicken gut microbiome revealed by metagenomics and culture.</title>
        <authorList>
            <person name="Gilroy R."/>
            <person name="Ravi A."/>
            <person name="Getino M."/>
            <person name="Pursley I."/>
            <person name="Horton D.L."/>
            <person name="Alikhan N.F."/>
            <person name="Baker D."/>
            <person name="Gharbi K."/>
            <person name="Hall N."/>
            <person name="Watson M."/>
            <person name="Adriaenssens E.M."/>
            <person name="Foster-Nyarko E."/>
            <person name="Jarju S."/>
            <person name="Secka A."/>
            <person name="Antonio M."/>
            <person name="Oren A."/>
            <person name="Chaudhuri R.R."/>
            <person name="La Ragione R."/>
            <person name="Hildebrand F."/>
            <person name="Pallen M.J."/>
        </authorList>
    </citation>
    <scope>NUCLEOTIDE SEQUENCE</scope>
    <source>
        <strain evidence="2">ChiBcec2-3848</strain>
    </source>
</reference>
<dbReference type="InterPro" id="IPR005583">
    <property type="entry name" value="YaaA"/>
</dbReference>
<dbReference type="GO" id="GO:0005829">
    <property type="term" value="C:cytosol"/>
    <property type="evidence" value="ECO:0007669"/>
    <property type="project" value="TreeGrafter"/>
</dbReference>
<dbReference type="Proteomes" id="UP000823886">
    <property type="component" value="Unassembled WGS sequence"/>
</dbReference>